<protein>
    <recommendedName>
        <fullName evidence="2">HTH arsR-type domain-containing protein</fullName>
    </recommendedName>
</protein>
<evidence type="ECO:0000259" key="2">
    <source>
        <dbReference type="SMART" id="SM00418"/>
    </source>
</evidence>
<dbReference type="EMBL" id="BMUW01000012">
    <property type="protein sequence ID" value="GGZ72068.1"/>
    <property type="molecule type" value="Genomic_DNA"/>
</dbReference>
<proteinExistence type="predicted"/>
<organism evidence="3 4">
    <name type="scientific">Streptomyces rubiginosohelvolus</name>
    <dbReference type="NCBI Taxonomy" id="67362"/>
    <lineage>
        <taxon>Bacteria</taxon>
        <taxon>Bacillati</taxon>
        <taxon>Actinomycetota</taxon>
        <taxon>Actinomycetes</taxon>
        <taxon>Kitasatosporales</taxon>
        <taxon>Streptomycetaceae</taxon>
        <taxon>Streptomyces</taxon>
    </lineage>
</organism>
<accession>A0ABQ3C7T8</accession>
<dbReference type="InterPro" id="IPR011991">
    <property type="entry name" value="ArsR-like_HTH"/>
</dbReference>
<dbReference type="CDD" id="cd00090">
    <property type="entry name" value="HTH_ARSR"/>
    <property type="match status" value="1"/>
</dbReference>
<dbReference type="SUPFAM" id="SSF46785">
    <property type="entry name" value="Winged helix' DNA-binding domain"/>
    <property type="match status" value="1"/>
</dbReference>
<evidence type="ECO:0000313" key="3">
    <source>
        <dbReference type="EMBL" id="GGZ72068.1"/>
    </source>
</evidence>
<comment type="caution">
    <text evidence="3">The sequence shown here is derived from an EMBL/GenBank/DDBJ whole genome shotgun (WGS) entry which is preliminary data.</text>
</comment>
<dbReference type="InterPro" id="IPR001845">
    <property type="entry name" value="HTH_ArsR_DNA-bd_dom"/>
</dbReference>
<dbReference type="Gene3D" id="1.10.10.10">
    <property type="entry name" value="Winged helix-like DNA-binding domain superfamily/Winged helix DNA-binding domain"/>
    <property type="match status" value="1"/>
</dbReference>
<feature type="region of interest" description="Disordered" evidence="1">
    <location>
        <begin position="16"/>
        <end position="41"/>
    </location>
</feature>
<keyword evidence="4" id="KW-1185">Reference proteome</keyword>
<dbReference type="InterPro" id="IPR036388">
    <property type="entry name" value="WH-like_DNA-bd_sf"/>
</dbReference>
<reference evidence="4" key="1">
    <citation type="journal article" date="2019" name="Int. J. Syst. Evol. Microbiol.">
        <title>The Global Catalogue of Microorganisms (GCM) 10K type strain sequencing project: providing services to taxonomists for standard genome sequencing and annotation.</title>
        <authorList>
            <consortium name="The Broad Institute Genomics Platform"/>
            <consortium name="The Broad Institute Genome Sequencing Center for Infectious Disease"/>
            <person name="Wu L."/>
            <person name="Ma J."/>
        </authorList>
    </citation>
    <scope>NUCLEOTIDE SEQUENCE [LARGE SCALE GENOMIC DNA]</scope>
    <source>
        <strain evidence="4">JCM 4602</strain>
    </source>
</reference>
<evidence type="ECO:0000313" key="4">
    <source>
        <dbReference type="Proteomes" id="UP000624183"/>
    </source>
</evidence>
<name>A0ABQ3C7T8_9ACTN</name>
<gene>
    <name evidence="3" type="ORF">GCM10010328_54000</name>
</gene>
<feature type="domain" description="HTH arsR-type" evidence="2">
    <location>
        <begin position="48"/>
        <end position="128"/>
    </location>
</feature>
<dbReference type="Proteomes" id="UP000624183">
    <property type="component" value="Unassembled WGS sequence"/>
</dbReference>
<dbReference type="InterPro" id="IPR036390">
    <property type="entry name" value="WH_DNA-bd_sf"/>
</dbReference>
<dbReference type="Pfam" id="PF12840">
    <property type="entry name" value="HTH_20"/>
    <property type="match status" value="1"/>
</dbReference>
<evidence type="ECO:0000256" key="1">
    <source>
        <dbReference type="SAM" id="MobiDB-lite"/>
    </source>
</evidence>
<sequence length="227" mass="25356">MQKSLAKRSLQLYGWGMPENENAPGGEKAPRPYHPGGEGRKLHTVDARTLRAIAHPLRIRLLNALREFGPATASKLGERLGESSGATSYHLRQLADSGLVEDAPELGKGRERWWRAMHEGAIFESADFLAHTDPEVRGAIGVVMHEVATTHAQELNTWLGTMNEWPQEWRQSSDMSDFKVRLTPELARELSAKLHAVVESYRDVVPEDTEGSAVVRTHLHTFPRPSE</sequence>
<dbReference type="SMART" id="SM00418">
    <property type="entry name" value="HTH_ARSR"/>
    <property type="match status" value="1"/>
</dbReference>